<dbReference type="PRINTS" id="PR00598">
    <property type="entry name" value="HTHMARR"/>
</dbReference>
<dbReference type="Proteomes" id="UP000187059">
    <property type="component" value="Chromosome"/>
</dbReference>
<dbReference type="RefSeq" id="WP_076701613.1">
    <property type="nucleotide sequence ID" value="NZ_CP015093.1"/>
</dbReference>
<dbReference type="PANTHER" id="PTHR33164">
    <property type="entry name" value="TRANSCRIPTIONAL REGULATOR, MARR FAMILY"/>
    <property type="match status" value="1"/>
</dbReference>
<dbReference type="PROSITE" id="PS50995">
    <property type="entry name" value="HTH_MARR_2"/>
    <property type="match status" value="1"/>
</dbReference>
<organism evidence="5 6">
    <name type="scientific">Salipiger abyssi</name>
    <dbReference type="NCBI Taxonomy" id="1250539"/>
    <lineage>
        <taxon>Bacteria</taxon>
        <taxon>Pseudomonadati</taxon>
        <taxon>Pseudomonadota</taxon>
        <taxon>Alphaproteobacteria</taxon>
        <taxon>Rhodobacterales</taxon>
        <taxon>Roseobacteraceae</taxon>
        <taxon>Salipiger</taxon>
    </lineage>
</organism>
<evidence type="ECO:0000313" key="5">
    <source>
        <dbReference type="EMBL" id="APZ53436.1"/>
    </source>
</evidence>
<proteinExistence type="predicted"/>
<dbReference type="AlphaFoldDB" id="A0A1P8UVR4"/>
<feature type="domain" description="HTH marR-type" evidence="4">
    <location>
        <begin position="8"/>
        <end position="139"/>
    </location>
</feature>
<dbReference type="PANTHER" id="PTHR33164:SF95">
    <property type="entry name" value="TRANSCRIPTIONAL REGULATOR"/>
    <property type="match status" value="1"/>
</dbReference>
<dbReference type="InterPro" id="IPR000835">
    <property type="entry name" value="HTH_MarR-typ"/>
</dbReference>
<dbReference type="PROSITE" id="PS01117">
    <property type="entry name" value="HTH_MARR_1"/>
    <property type="match status" value="1"/>
</dbReference>
<evidence type="ECO:0000256" key="3">
    <source>
        <dbReference type="ARBA" id="ARBA00023163"/>
    </source>
</evidence>
<evidence type="ECO:0000259" key="4">
    <source>
        <dbReference type="PROSITE" id="PS50995"/>
    </source>
</evidence>
<keyword evidence="3" id="KW-0804">Transcription</keyword>
<dbReference type="InterPro" id="IPR036388">
    <property type="entry name" value="WH-like_DNA-bd_sf"/>
</dbReference>
<keyword evidence="6" id="KW-1185">Reference proteome</keyword>
<dbReference type="InterPro" id="IPR036390">
    <property type="entry name" value="WH_DNA-bd_sf"/>
</dbReference>
<name>A0A1P8UVR4_9RHOB</name>
<sequence length="165" mass="18099">MAHVYDLPGHLIRRLHQISVSAFASEAAAEGIELTPVQFAALSMLAEYPDIDQATLAGLVAYDRVTLGGVVNRLEARGLLERKVSATDRRARRLRVTEAGRKLVRDALPAIERTQEVILKDLNAEERETLLGLLRKMADANNGLSRAPLRLLTGKPPCDEPDEAP</sequence>
<gene>
    <name evidence="5" type="ORF">Ga0080574_TMP3102</name>
</gene>
<dbReference type="InterPro" id="IPR039422">
    <property type="entry name" value="MarR/SlyA-like"/>
</dbReference>
<reference evidence="5 6" key="1">
    <citation type="submission" date="2016-04" db="EMBL/GenBank/DDBJ databases">
        <title>Deep-sea bacteria in the southern Pacific.</title>
        <authorList>
            <person name="Tang K."/>
        </authorList>
    </citation>
    <scope>NUCLEOTIDE SEQUENCE [LARGE SCALE GENOMIC DNA]</scope>
    <source>
        <strain evidence="5 6">JLT2014</strain>
    </source>
</reference>
<keyword evidence="2" id="KW-0238">DNA-binding</keyword>
<dbReference type="SUPFAM" id="SSF46785">
    <property type="entry name" value="Winged helix' DNA-binding domain"/>
    <property type="match status" value="1"/>
</dbReference>
<dbReference type="GO" id="GO:0003677">
    <property type="term" value="F:DNA binding"/>
    <property type="evidence" value="ECO:0007669"/>
    <property type="project" value="UniProtKB-KW"/>
</dbReference>
<dbReference type="EMBL" id="CP015093">
    <property type="protein sequence ID" value="APZ53436.1"/>
    <property type="molecule type" value="Genomic_DNA"/>
</dbReference>
<dbReference type="OrthoDB" id="7349109at2"/>
<keyword evidence="1" id="KW-0805">Transcription regulation</keyword>
<dbReference type="Gene3D" id="1.10.10.10">
    <property type="entry name" value="Winged helix-like DNA-binding domain superfamily/Winged helix DNA-binding domain"/>
    <property type="match status" value="1"/>
</dbReference>
<protein>
    <submittedName>
        <fullName evidence="5">Transcriptional regulator</fullName>
    </submittedName>
</protein>
<evidence type="ECO:0000256" key="2">
    <source>
        <dbReference type="ARBA" id="ARBA00023125"/>
    </source>
</evidence>
<dbReference type="SMART" id="SM00347">
    <property type="entry name" value="HTH_MARR"/>
    <property type="match status" value="1"/>
</dbReference>
<evidence type="ECO:0000313" key="6">
    <source>
        <dbReference type="Proteomes" id="UP000187059"/>
    </source>
</evidence>
<dbReference type="KEGG" id="paby:Ga0080574_TMP3102"/>
<evidence type="ECO:0000256" key="1">
    <source>
        <dbReference type="ARBA" id="ARBA00023015"/>
    </source>
</evidence>
<accession>A0A1P8UVR4</accession>
<dbReference type="GO" id="GO:0003700">
    <property type="term" value="F:DNA-binding transcription factor activity"/>
    <property type="evidence" value="ECO:0007669"/>
    <property type="project" value="InterPro"/>
</dbReference>
<dbReference type="InterPro" id="IPR023187">
    <property type="entry name" value="Tscrpt_reg_MarR-type_CS"/>
</dbReference>
<dbReference type="Pfam" id="PF12802">
    <property type="entry name" value="MarR_2"/>
    <property type="match status" value="1"/>
</dbReference>
<dbReference type="GO" id="GO:0006950">
    <property type="term" value="P:response to stress"/>
    <property type="evidence" value="ECO:0007669"/>
    <property type="project" value="TreeGrafter"/>
</dbReference>
<dbReference type="STRING" id="1250539.Ga0080574_TMP3102"/>